<feature type="transmembrane region" description="Helical" evidence="7">
    <location>
        <begin position="437"/>
        <end position="461"/>
    </location>
</feature>
<sequence length="480" mass="53418">MTLAKKTTIGIVWNFVEQFARRGVGIGVTLLLAYFLTPEDFGLVAMMAVFLALGASLMESGFKQALIRLKDATQVDFNTAFYANILLGVVAYAILFGAAPWIALFYEQPGLVDLIRVAGLAIIFNSLQVVQVSILSRNLNFKTQLKVNLPAAILSGLLAVALAYLGWGVWALVAQMLVSAMLVTLLLWAQRIWRPNLSFSFVSLSQMYNFGYKLFLSGVLDTVFRNMYVIVIAKFFSASVAGLYFFAEKIKELVISQLVTSIQTVTYPALSTMQDDNVRLKAGYRKVIAMTTFLLFPAMLFLAALSQPLFAFLLPEKWWPAVVYLQLMTLAGLLYPLHSINLNILKVKGRSDLFLYLEIIKKALIVLILWVSFQYGVVGILIGQIIGSVLAYIPNSYFSYRLIGYSVKEQLADFMPGLVLSAAIAGLIFGLQAWAQWWAFAELVVFGLLAGLLYLIGAHLLKLHAYELTKELVLKKFKKV</sequence>
<evidence type="ECO:0000256" key="3">
    <source>
        <dbReference type="ARBA" id="ARBA00022475"/>
    </source>
</evidence>
<protein>
    <submittedName>
        <fullName evidence="8">Capsule biosynthesis protein CapK</fullName>
    </submittedName>
</protein>
<dbReference type="RefSeq" id="WP_006459079.1">
    <property type="nucleotide sequence ID" value="NZ_CP007030.1"/>
</dbReference>
<evidence type="ECO:0000256" key="7">
    <source>
        <dbReference type="SAM" id="Phobius"/>
    </source>
</evidence>
<feature type="transmembrane region" description="Helical" evidence="7">
    <location>
        <begin position="147"/>
        <end position="164"/>
    </location>
</feature>
<feature type="transmembrane region" description="Helical" evidence="7">
    <location>
        <begin position="227"/>
        <end position="247"/>
    </location>
</feature>
<comment type="similarity">
    <text evidence="2">Belongs to the polysaccharide synthase family.</text>
</comment>
<dbReference type="Proteomes" id="UP000005380">
    <property type="component" value="Chromosome"/>
</dbReference>
<dbReference type="AlphaFoldDB" id="W0DW61"/>
<keyword evidence="9" id="KW-1185">Reference proteome</keyword>
<dbReference type="OrthoDB" id="8538786at2"/>
<evidence type="ECO:0000256" key="2">
    <source>
        <dbReference type="ARBA" id="ARBA00007430"/>
    </source>
</evidence>
<feature type="transmembrane region" description="Helical" evidence="7">
    <location>
        <begin position="287"/>
        <end position="306"/>
    </location>
</feature>
<feature type="transmembrane region" description="Helical" evidence="7">
    <location>
        <begin position="411"/>
        <end position="431"/>
    </location>
</feature>
<dbReference type="InParanoid" id="W0DW61"/>
<keyword evidence="6 7" id="KW-0472">Membrane</keyword>
<dbReference type="CDD" id="cd13127">
    <property type="entry name" value="MATE_tuaB_like"/>
    <property type="match status" value="1"/>
</dbReference>
<dbReference type="STRING" id="717772.THIAE_04355"/>
<feature type="transmembrane region" description="Helical" evidence="7">
    <location>
        <begin position="318"/>
        <end position="337"/>
    </location>
</feature>
<feature type="transmembrane region" description="Helical" evidence="7">
    <location>
        <begin position="41"/>
        <end position="58"/>
    </location>
</feature>
<keyword evidence="3" id="KW-1003">Cell membrane</keyword>
<comment type="subcellular location">
    <subcellularLocation>
        <location evidence="1">Cell membrane</location>
        <topology evidence="1">Multi-pass membrane protein</topology>
    </subcellularLocation>
</comment>
<proteinExistence type="inferred from homology"/>
<dbReference type="PANTHER" id="PTHR30250">
    <property type="entry name" value="PST FAMILY PREDICTED COLANIC ACID TRANSPORTER"/>
    <property type="match status" value="1"/>
</dbReference>
<name>W0DW61_9GAMM</name>
<keyword evidence="5 7" id="KW-1133">Transmembrane helix</keyword>
<gene>
    <name evidence="8" type="ORF">THIAE_04355</name>
</gene>
<accession>W0DW61</accession>
<organism evidence="8 9">
    <name type="scientific">Thiomicrospira aerophila AL3</name>
    <dbReference type="NCBI Taxonomy" id="717772"/>
    <lineage>
        <taxon>Bacteria</taxon>
        <taxon>Pseudomonadati</taxon>
        <taxon>Pseudomonadota</taxon>
        <taxon>Gammaproteobacteria</taxon>
        <taxon>Thiotrichales</taxon>
        <taxon>Piscirickettsiaceae</taxon>
        <taxon>Thiomicrospira</taxon>
    </lineage>
</organism>
<dbReference type="GO" id="GO:0005886">
    <property type="term" value="C:plasma membrane"/>
    <property type="evidence" value="ECO:0007669"/>
    <property type="project" value="UniProtKB-SubCell"/>
</dbReference>
<dbReference type="PANTHER" id="PTHR30250:SF10">
    <property type="entry name" value="LIPOPOLYSACCHARIDE BIOSYNTHESIS PROTEIN WZXC"/>
    <property type="match status" value="1"/>
</dbReference>
<dbReference type="EMBL" id="CP007030">
    <property type="protein sequence ID" value="AHF01121.1"/>
    <property type="molecule type" value="Genomic_DNA"/>
</dbReference>
<reference evidence="8 9" key="1">
    <citation type="submission" date="2013-12" db="EMBL/GenBank/DDBJ databases">
        <authorList>
            <consortium name="DOE Joint Genome Institute"/>
            <person name="Kappler U."/>
            <person name="Huntemann M."/>
            <person name="Han J."/>
            <person name="Chen A."/>
            <person name="Kyrpides N."/>
            <person name="Mavromatis K."/>
            <person name="Markowitz V."/>
            <person name="Palaniappan K."/>
            <person name="Ivanova N."/>
            <person name="Schaumberg A."/>
            <person name="Pati A."/>
            <person name="Liolios K."/>
            <person name="Nordberg H.P."/>
            <person name="Cantor M.N."/>
            <person name="Hua S.X."/>
            <person name="Woyke T."/>
        </authorList>
    </citation>
    <scope>NUCLEOTIDE SEQUENCE [LARGE SCALE GENOMIC DNA]</scope>
    <source>
        <strain evidence="9">AL2</strain>
    </source>
</reference>
<dbReference type="InterPro" id="IPR050833">
    <property type="entry name" value="Poly_Biosynth_Transport"/>
</dbReference>
<evidence type="ECO:0000256" key="5">
    <source>
        <dbReference type="ARBA" id="ARBA00022989"/>
    </source>
</evidence>
<evidence type="ECO:0000256" key="1">
    <source>
        <dbReference type="ARBA" id="ARBA00004651"/>
    </source>
</evidence>
<evidence type="ECO:0000256" key="4">
    <source>
        <dbReference type="ARBA" id="ARBA00022692"/>
    </source>
</evidence>
<dbReference type="eggNOG" id="COG2244">
    <property type="taxonomic scope" value="Bacteria"/>
</dbReference>
<dbReference type="KEGG" id="tao:THIAE_04355"/>
<feature type="transmembrane region" description="Helical" evidence="7">
    <location>
        <begin position="12"/>
        <end position="35"/>
    </location>
</feature>
<feature type="transmembrane region" description="Helical" evidence="7">
    <location>
        <begin position="79"/>
        <end position="102"/>
    </location>
</feature>
<dbReference type="FunCoup" id="W0DW61">
    <property type="interactions" value="86"/>
</dbReference>
<feature type="transmembrane region" description="Helical" evidence="7">
    <location>
        <begin position="377"/>
        <end position="399"/>
    </location>
</feature>
<feature type="transmembrane region" description="Helical" evidence="7">
    <location>
        <begin position="114"/>
        <end position="135"/>
    </location>
</feature>
<keyword evidence="4 7" id="KW-0812">Transmembrane</keyword>
<dbReference type="Pfam" id="PF13440">
    <property type="entry name" value="Polysacc_synt_3"/>
    <property type="match status" value="1"/>
</dbReference>
<dbReference type="HOGENOM" id="CLU_026911_5_2_6"/>
<evidence type="ECO:0000313" key="9">
    <source>
        <dbReference type="Proteomes" id="UP000005380"/>
    </source>
</evidence>
<evidence type="ECO:0000313" key="8">
    <source>
        <dbReference type="EMBL" id="AHF01121.1"/>
    </source>
</evidence>
<evidence type="ECO:0000256" key="6">
    <source>
        <dbReference type="ARBA" id="ARBA00023136"/>
    </source>
</evidence>